<dbReference type="VEuPathDB" id="FungiDB:YALI0_A05379g"/>
<dbReference type="EC" id="2.6.1.85" evidence="4"/>
<evidence type="ECO:0000256" key="3">
    <source>
        <dbReference type="ARBA" id="ARBA00005970"/>
    </source>
</evidence>
<sequence>MCGFGFLRLPSIPALENNRLKLVFSRNAYKMTKKMCRNLTMYFIVFTIVSMIYSFFFPRRFPYYWVFNFSYIPRPTRSRSPLCKVNFAGQNLTLVICNNTETCGIGSPTSKMNILLIDSYDSFTFNLTTLIEKAVPGSRVITIHNDSLPASELVDKYLSVFDAVVVGPGPGCPQNSADVGCVPQIYSNNKNVIVPTLGVCLGFQSLCLGNGLNVDRLKLVKHGQVAQITHNGDKLFDNVPSTFDSVRYHSLHVPLEDGESTAIQPLAWTSDDIDGKKVDILMAGKHTELPFWGVQYHPESICSDFGGKLVENFWSLAQDYNKSREYPANKDTLLADFTAKYSIKPAPLTKSDQNLSIAKPLEETAAQKGEILFEKIALDRSKFSKDAYPETMVCLGEHLNDKNQKFVMLNSAAIPGRWSILGFLDEGKTRCITHYTDYKSSHAFMKTWGNDPHELHNNHSEYLVKLGDDGIWGYLSAYMKPKIEKFKSCRDVIDDCPFYGGLVGYFSYETNETNNIESLVNPTPADRPFPDVNLVDIERSVLFDHQECCLYVISVTDDDQSWIKQTSEELKDYFFAPDFEAKKDRLFSSIPSTSAALTGGSPKVSIPDQDDYIKRVEKCQDYLLAGESYELCLTAQTKIKVPKKLNPWDLYKILYTRNPAPYSCFLDLQDATLVGSSPERFLSWSKDGVCEFRPIKGTIKNTPEMTRAIAEEKLNTPKERAENLMIVDLIRHDLNQMLNNVRVDKLMTVEEYKTVFQLVSVIQGDLHGQYSGIDALAHSLPPGSMTGAPKLRSVEILRDLENNHRRGIYSGVCGFWSVSDQGDWSVVIRSAFSYKDESEAWEHADDPASMESSAHESTGECQIWRIGAGGAITVLSDPMEEWLEMKTKLESALQAFV</sequence>
<dbReference type="Proteomes" id="UP000182444">
    <property type="component" value="Chromosome 1A"/>
</dbReference>
<keyword evidence="5" id="KW-0808">Transferase</keyword>
<reference evidence="14 15" key="1">
    <citation type="journal article" date="2016" name="PLoS ONE">
        <title>Sequence Assembly of Yarrowia lipolytica Strain W29/CLIB89 Shows Transposable Element Diversity.</title>
        <authorList>
            <person name="Magnan C."/>
            <person name="Yu J."/>
            <person name="Chang I."/>
            <person name="Jahn E."/>
            <person name="Kanomata Y."/>
            <person name="Wu J."/>
            <person name="Zeller M."/>
            <person name="Oakes M."/>
            <person name="Baldi P."/>
            <person name="Sandmeyer S."/>
        </authorList>
    </citation>
    <scope>NUCLEOTIDE SEQUENCE [LARGE SCALE GENOMIC DNA]</scope>
    <source>
        <strain evidence="15">CLIB89(W29)</strain>
    </source>
</reference>
<comment type="pathway">
    <text evidence="2">Cofactor biosynthesis; tetrahydrofolate biosynthesis; 4-aminobenzoate from chorismate: step 1/2.</text>
</comment>
<feature type="domain" description="Anthranilate synthase component I N-terminal" evidence="13">
    <location>
        <begin position="399"/>
        <end position="551"/>
    </location>
</feature>
<gene>
    <name evidence="14" type="ORF">YALI1_A05459g</name>
</gene>
<keyword evidence="6" id="KW-0289">Folate biosynthesis</keyword>
<dbReference type="GO" id="GO:0005737">
    <property type="term" value="C:cytoplasm"/>
    <property type="evidence" value="ECO:0007669"/>
    <property type="project" value="TreeGrafter"/>
</dbReference>
<dbReference type="NCBIfam" id="TIGR01823">
    <property type="entry name" value="PabB-fungal"/>
    <property type="match status" value="1"/>
</dbReference>
<proteinExistence type="inferred from homology"/>
<dbReference type="InterPro" id="IPR010117">
    <property type="entry name" value="PabB_fungal"/>
</dbReference>
<dbReference type="CDD" id="cd01743">
    <property type="entry name" value="GATase1_Anthranilate_Synthase"/>
    <property type="match status" value="1"/>
</dbReference>
<dbReference type="Gene3D" id="3.40.50.880">
    <property type="match status" value="1"/>
</dbReference>
<dbReference type="GO" id="GO:0046656">
    <property type="term" value="P:folic acid biosynthetic process"/>
    <property type="evidence" value="ECO:0007669"/>
    <property type="project" value="UniProtKB-KW"/>
</dbReference>
<evidence type="ECO:0000256" key="5">
    <source>
        <dbReference type="ARBA" id="ARBA00022679"/>
    </source>
</evidence>
<dbReference type="InterPro" id="IPR006805">
    <property type="entry name" value="Anth_synth_I_N"/>
</dbReference>
<keyword evidence="10" id="KW-0812">Transmembrane</keyword>
<evidence type="ECO:0000256" key="2">
    <source>
        <dbReference type="ARBA" id="ARBA00005009"/>
    </source>
</evidence>
<dbReference type="InterPro" id="IPR005801">
    <property type="entry name" value="ADC_synthase"/>
</dbReference>
<dbReference type="Gene3D" id="3.60.120.10">
    <property type="entry name" value="Anthranilate synthase"/>
    <property type="match status" value="1"/>
</dbReference>
<evidence type="ECO:0000256" key="8">
    <source>
        <dbReference type="ARBA" id="ARBA00031329"/>
    </source>
</evidence>
<dbReference type="PRINTS" id="PR00097">
    <property type="entry name" value="ANTSNTHASEII"/>
</dbReference>
<dbReference type="eggNOG" id="KOG1224">
    <property type="taxonomic scope" value="Eukaryota"/>
</dbReference>
<evidence type="ECO:0000256" key="1">
    <source>
        <dbReference type="ARBA" id="ARBA00001000"/>
    </source>
</evidence>
<dbReference type="PANTHER" id="PTHR11236:SF18">
    <property type="entry name" value="AMINODEOXYCHORISMATE SYNTHASE"/>
    <property type="match status" value="1"/>
</dbReference>
<dbReference type="RefSeq" id="XP_499784.2">
    <property type="nucleotide sequence ID" value="XM_499784.3"/>
</dbReference>
<dbReference type="InterPro" id="IPR006221">
    <property type="entry name" value="TrpG/PapA_dom"/>
</dbReference>
<dbReference type="PROSITE" id="PS51273">
    <property type="entry name" value="GATASE_TYPE_1"/>
    <property type="match status" value="1"/>
</dbReference>
<dbReference type="UniPathway" id="UPA00077">
    <property type="reaction ID" value="UER00149"/>
</dbReference>
<dbReference type="EMBL" id="CP017553">
    <property type="protein sequence ID" value="AOW00283.1"/>
    <property type="molecule type" value="Genomic_DNA"/>
</dbReference>
<evidence type="ECO:0000259" key="13">
    <source>
        <dbReference type="Pfam" id="PF04715"/>
    </source>
</evidence>
<dbReference type="SUPFAM" id="SSF56322">
    <property type="entry name" value="ADC synthase"/>
    <property type="match status" value="1"/>
</dbReference>
<evidence type="ECO:0000256" key="4">
    <source>
        <dbReference type="ARBA" id="ARBA00013139"/>
    </source>
</evidence>
<evidence type="ECO:0000313" key="15">
    <source>
        <dbReference type="Proteomes" id="UP000182444"/>
    </source>
</evidence>
<dbReference type="GeneID" id="2905952"/>
<evidence type="ECO:0000256" key="9">
    <source>
        <dbReference type="ARBA" id="ARBA00031904"/>
    </source>
</evidence>
<dbReference type="Pfam" id="PF00425">
    <property type="entry name" value="Chorismate_bind"/>
    <property type="match status" value="1"/>
</dbReference>
<dbReference type="InterPro" id="IPR015890">
    <property type="entry name" value="Chorismate_C"/>
</dbReference>
<dbReference type="AlphaFoldDB" id="A0A1D8N3R7"/>
<dbReference type="GO" id="GO:0000162">
    <property type="term" value="P:L-tryptophan biosynthetic process"/>
    <property type="evidence" value="ECO:0007669"/>
    <property type="project" value="TreeGrafter"/>
</dbReference>
<comment type="similarity">
    <text evidence="3">In the C-terminal section; belongs to the anthranilate synthase component I family.</text>
</comment>
<feature type="transmembrane region" description="Helical" evidence="10">
    <location>
        <begin position="39"/>
        <end position="57"/>
    </location>
</feature>
<dbReference type="Pfam" id="PF00117">
    <property type="entry name" value="GATase"/>
    <property type="match status" value="1"/>
</dbReference>
<dbReference type="InterPro" id="IPR029062">
    <property type="entry name" value="Class_I_gatase-like"/>
</dbReference>
<evidence type="ECO:0000259" key="11">
    <source>
        <dbReference type="Pfam" id="PF00117"/>
    </source>
</evidence>
<organism evidence="14 15">
    <name type="scientific">Yarrowia lipolytica</name>
    <name type="common">Candida lipolytica</name>
    <dbReference type="NCBI Taxonomy" id="4952"/>
    <lineage>
        <taxon>Eukaryota</taxon>
        <taxon>Fungi</taxon>
        <taxon>Dikarya</taxon>
        <taxon>Ascomycota</taxon>
        <taxon>Saccharomycotina</taxon>
        <taxon>Dipodascomycetes</taxon>
        <taxon>Dipodascales</taxon>
        <taxon>Dipodascales incertae sedis</taxon>
        <taxon>Yarrowia</taxon>
    </lineage>
</organism>
<dbReference type="PRINTS" id="PR00096">
    <property type="entry name" value="GATASE"/>
</dbReference>
<dbReference type="PANTHER" id="PTHR11236">
    <property type="entry name" value="AMINOBENZOATE/ANTHRANILATE SYNTHASE"/>
    <property type="match status" value="1"/>
</dbReference>
<accession>A0A1D8N3R7</accession>
<evidence type="ECO:0000256" key="6">
    <source>
        <dbReference type="ARBA" id="ARBA00022909"/>
    </source>
</evidence>
<dbReference type="InterPro" id="IPR019999">
    <property type="entry name" value="Anth_synth_I-like"/>
</dbReference>
<evidence type="ECO:0000313" key="14">
    <source>
        <dbReference type="EMBL" id="AOW00283.1"/>
    </source>
</evidence>
<feature type="domain" description="Chorismate-utilising enzyme C-terminal" evidence="12">
    <location>
        <begin position="609"/>
        <end position="888"/>
    </location>
</feature>
<evidence type="ECO:0000256" key="7">
    <source>
        <dbReference type="ARBA" id="ARBA00022962"/>
    </source>
</evidence>
<evidence type="ECO:0000256" key="10">
    <source>
        <dbReference type="SAM" id="Phobius"/>
    </source>
</evidence>
<comment type="catalytic activity">
    <reaction evidence="1">
        <text>chorismate + L-glutamine = 4-amino-4-deoxychorismate + L-glutamate</text>
        <dbReference type="Rhea" id="RHEA:11672"/>
        <dbReference type="ChEBI" id="CHEBI:29748"/>
        <dbReference type="ChEBI" id="CHEBI:29985"/>
        <dbReference type="ChEBI" id="CHEBI:58359"/>
        <dbReference type="ChEBI" id="CHEBI:58406"/>
        <dbReference type="EC" id="2.6.1.85"/>
    </reaction>
</comment>
<feature type="domain" description="Glutamine amidotransferase" evidence="11">
    <location>
        <begin position="115"/>
        <end position="313"/>
    </location>
</feature>
<name>A0A1D8N3R7_YARLL</name>
<evidence type="ECO:0000259" key="12">
    <source>
        <dbReference type="Pfam" id="PF00425"/>
    </source>
</evidence>
<dbReference type="GO" id="GO:0008153">
    <property type="term" value="P:4-aminobenzoate biosynthetic process"/>
    <property type="evidence" value="ECO:0007669"/>
    <property type="project" value="TreeGrafter"/>
</dbReference>
<dbReference type="SUPFAM" id="SSF52317">
    <property type="entry name" value="Class I glutamine amidotransferase-like"/>
    <property type="match status" value="1"/>
</dbReference>
<keyword evidence="7" id="KW-0315">Glutamine amidotransferase</keyword>
<keyword evidence="10" id="KW-0472">Membrane</keyword>
<dbReference type="VEuPathDB" id="FungiDB:YALI1_A05459g"/>
<dbReference type="InterPro" id="IPR017926">
    <property type="entry name" value="GATASE"/>
</dbReference>
<dbReference type="GO" id="GO:0046654">
    <property type="term" value="P:tetrahydrofolate biosynthetic process"/>
    <property type="evidence" value="ECO:0007669"/>
    <property type="project" value="UniProtKB-UniPathway"/>
</dbReference>
<dbReference type="NCBIfam" id="TIGR00566">
    <property type="entry name" value="trpG_papA"/>
    <property type="match status" value="1"/>
</dbReference>
<keyword evidence="10" id="KW-1133">Transmembrane helix</keyword>
<protein>
    <recommendedName>
        <fullName evidence="4">aminodeoxychorismate synthase</fullName>
        <ecNumber evidence="4">2.6.1.85</ecNumber>
    </recommendedName>
    <alternativeName>
        <fullName evidence="8">Para-aminobenzoate synthase</fullName>
    </alternativeName>
    <alternativeName>
        <fullName evidence="9">p-aminobenzoic acid synthase</fullName>
    </alternativeName>
</protein>
<dbReference type="GO" id="GO:0046820">
    <property type="term" value="F:4-amino-4-deoxychorismate synthase activity"/>
    <property type="evidence" value="ECO:0007669"/>
    <property type="project" value="UniProtKB-EC"/>
</dbReference>
<dbReference type="KEGG" id="yli:2905952"/>
<dbReference type="Pfam" id="PF04715">
    <property type="entry name" value="Anth_synt_I_N"/>
    <property type="match status" value="1"/>
</dbReference>